<dbReference type="Proteomes" id="UP000184295">
    <property type="component" value="Unassembled WGS sequence"/>
</dbReference>
<dbReference type="EMBL" id="FQUL01000073">
    <property type="protein sequence ID" value="SHF05536.1"/>
    <property type="molecule type" value="Genomic_DNA"/>
</dbReference>
<sequence length="173" mass="18332">MGLTSSSSTLSASSLVASSPMTIVGFDEAVAKEHGFRIITMPDGRQAEVANAVEGNAQVHPDGEVGGDCGISYVTIASGAPGSFSLLTGFHLNTWAIDYQWHVYVDDMDLNYERVFSWGGPLNFETRWYGLASETYVPSGDYLAVVSDTSSLAILWDGAVCYSGGPESSTQVG</sequence>
<keyword evidence="2" id="KW-1185">Reference proteome</keyword>
<accession>A0A1M4YJG6</accession>
<evidence type="ECO:0000313" key="2">
    <source>
        <dbReference type="Proteomes" id="UP000184295"/>
    </source>
</evidence>
<protein>
    <submittedName>
        <fullName evidence="1">Uncharacterized protein</fullName>
    </submittedName>
</protein>
<organism evidence="1 2">
    <name type="scientific">Ferrithrix thermotolerans DSM 19514</name>
    <dbReference type="NCBI Taxonomy" id="1121881"/>
    <lineage>
        <taxon>Bacteria</taxon>
        <taxon>Bacillati</taxon>
        <taxon>Actinomycetota</taxon>
        <taxon>Acidimicrobiia</taxon>
        <taxon>Acidimicrobiales</taxon>
        <taxon>Acidimicrobiaceae</taxon>
        <taxon>Ferrithrix</taxon>
    </lineage>
</organism>
<name>A0A1M4YJG6_9ACTN</name>
<proteinExistence type="predicted"/>
<evidence type="ECO:0000313" key="1">
    <source>
        <dbReference type="EMBL" id="SHF05536.1"/>
    </source>
</evidence>
<dbReference type="AlphaFoldDB" id="A0A1M4YJG6"/>
<dbReference type="RefSeq" id="WP_072792744.1">
    <property type="nucleotide sequence ID" value="NZ_FQUL01000073.1"/>
</dbReference>
<dbReference type="OrthoDB" id="4261172at2"/>
<reference evidence="2" key="1">
    <citation type="submission" date="2016-11" db="EMBL/GenBank/DDBJ databases">
        <authorList>
            <person name="Varghese N."/>
            <person name="Submissions S."/>
        </authorList>
    </citation>
    <scope>NUCLEOTIDE SEQUENCE [LARGE SCALE GENOMIC DNA]</scope>
    <source>
        <strain evidence="2">DSM 19514</strain>
    </source>
</reference>
<gene>
    <name evidence="1" type="ORF">SAMN02745225_02347</name>
</gene>